<dbReference type="AlphaFoldDB" id="A0A388L853"/>
<evidence type="ECO:0000256" key="1">
    <source>
        <dbReference type="SAM" id="Coils"/>
    </source>
</evidence>
<dbReference type="GO" id="GO:0007020">
    <property type="term" value="P:microtubule nucleation"/>
    <property type="evidence" value="ECO:0007669"/>
    <property type="project" value="TreeGrafter"/>
</dbReference>
<sequence>MTLNEASKKVMEKKISTAILFFDFEKAYDQVNWEFLDASMERMGVSSNLRKWVRVLYNNASGCVQIKGLRRLPNLQVGKTREAKEQKAQVEDIIHSYKLRVMELEDELKKVHMSQKRLSDSGDPVQRGNPITLSLSAPKIKGRRSLSASATAMENVIMPERLINDMGGSHSGSSSLPIPSPIPSPAVSTPGHSGDRDQEQAEAMGGHHHGLVNSEDRPILEMENEQLKLSIQRLTQENSRMQAIVAQMRIEMEMMQGAVNTTPHAAVDARPLDLQEGRRDHDLHHDKVQSIYTASHRKENNVQDAKDMSLLVGPLQSQLQAAAREIRRLIEERDCLMELSNSLRADLHRFASLSGAQSCSFMTVSQRGKDGKRSRESHRNGEVTQEALVGSTEKLDSQPDTGNNGGLGSAKAEAREMEPKGACGTNSGSSRGTKEQLKGPSCSAMPDGKNVQEVGDCKERSSILFDGVCSDGKESASQRNSHLQPAGEDRGASELHLAGTLAPQAVREVRISDPIHKGTASQRARLQAVQRRNAIAALSLLQAAKVRNYNIKDDATAEGSCAPAKQDPTDSEKKKYVLHALLMMTNHYRDVYVKSRPVDDDGDEQHPNDDDADAGAGGDQRECHR</sequence>
<dbReference type="Proteomes" id="UP000265515">
    <property type="component" value="Unassembled WGS sequence"/>
</dbReference>
<dbReference type="Gramene" id="GBG78490">
    <property type="protein sequence ID" value="GBG78490"/>
    <property type="gene ID" value="CBR_g26518"/>
</dbReference>
<accession>A0A388L853</accession>
<feature type="region of interest" description="Disordered" evidence="2">
    <location>
        <begin position="593"/>
        <end position="625"/>
    </location>
</feature>
<dbReference type="GO" id="GO:0060271">
    <property type="term" value="P:cilium assembly"/>
    <property type="evidence" value="ECO:0007669"/>
    <property type="project" value="TreeGrafter"/>
</dbReference>
<proteinExistence type="predicted"/>
<feature type="compositionally biased region" description="Basic and acidic residues" evidence="2">
    <location>
        <begin position="367"/>
        <end position="381"/>
    </location>
</feature>
<dbReference type="InterPro" id="IPR042481">
    <property type="entry name" value="CCDC57"/>
</dbReference>
<dbReference type="PANTHER" id="PTHR46725:SF1">
    <property type="entry name" value="COILED-COIL DOMAIN-CONTAINING PROTEIN 57"/>
    <property type="match status" value="1"/>
</dbReference>
<keyword evidence="4" id="KW-1185">Reference proteome</keyword>
<feature type="region of interest" description="Disordered" evidence="2">
    <location>
        <begin position="163"/>
        <end position="216"/>
    </location>
</feature>
<dbReference type="GO" id="GO:0005876">
    <property type="term" value="C:spindle microtubule"/>
    <property type="evidence" value="ECO:0007669"/>
    <property type="project" value="TreeGrafter"/>
</dbReference>
<dbReference type="GO" id="GO:0045931">
    <property type="term" value="P:positive regulation of mitotic cell cycle"/>
    <property type="evidence" value="ECO:0007669"/>
    <property type="project" value="TreeGrafter"/>
</dbReference>
<evidence type="ECO:0000313" key="4">
    <source>
        <dbReference type="Proteomes" id="UP000265515"/>
    </source>
</evidence>
<name>A0A388L853_CHABU</name>
<evidence type="ECO:0000313" key="3">
    <source>
        <dbReference type="EMBL" id="GBG78490.1"/>
    </source>
</evidence>
<feature type="coiled-coil region" evidence="1">
    <location>
        <begin position="217"/>
        <end position="251"/>
    </location>
</feature>
<protein>
    <submittedName>
        <fullName evidence="3">Uncharacterized protein</fullName>
    </submittedName>
</protein>
<feature type="compositionally biased region" description="Basic and acidic residues" evidence="2">
    <location>
        <begin position="593"/>
        <end position="609"/>
    </location>
</feature>
<evidence type="ECO:0000256" key="2">
    <source>
        <dbReference type="SAM" id="MobiDB-lite"/>
    </source>
</evidence>
<dbReference type="OrthoDB" id="1022462at2759"/>
<reference evidence="3 4" key="1">
    <citation type="journal article" date="2018" name="Cell">
        <title>The Chara Genome: Secondary Complexity and Implications for Plant Terrestrialization.</title>
        <authorList>
            <person name="Nishiyama T."/>
            <person name="Sakayama H."/>
            <person name="Vries J.D."/>
            <person name="Buschmann H."/>
            <person name="Saint-Marcoux D."/>
            <person name="Ullrich K.K."/>
            <person name="Haas F.B."/>
            <person name="Vanderstraeten L."/>
            <person name="Becker D."/>
            <person name="Lang D."/>
            <person name="Vosolsobe S."/>
            <person name="Rombauts S."/>
            <person name="Wilhelmsson P.K.I."/>
            <person name="Janitza P."/>
            <person name="Kern R."/>
            <person name="Heyl A."/>
            <person name="Rumpler F."/>
            <person name="Villalobos L.I.A.C."/>
            <person name="Clay J.M."/>
            <person name="Skokan R."/>
            <person name="Toyoda A."/>
            <person name="Suzuki Y."/>
            <person name="Kagoshima H."/>
            <person name="Schijlen E."/>
            <person name="Tajeshwar N."/>
            <person name="Catarino B."/>
            <person name="Hetherington A.J."/>
            <person name="Saltykova A."/>
            <person name="Bonnot C."/>
            <person name="Breuninger H."/>
            <person name="Symeonidi A."/>
            <person name="Radhakrishnan G.V."/>
            <person name="Van Nieuwerburgh F."/>
            <person name="Deforce D."/>
            <person name="Chang C."/>
            <person name="Karol K.G."/>
            <person name="Hedrich R."/>
            <person name="Ulvskov P."/>
            <person name="Glockner G."/>
            <person name="Delwiche C.F."/>
            <person name="Petrasek J."/>
            <person name="Van de Peer Y."/>
            <person name="Friml J."/>
            <person name="Beilby M."/>
            <person name="Dolan L."/>
            <person name="Kohara Y."/>
            <person name="Sugano S."/>
            <person name="Fujiyama A."/>
            <person name="Delaux P.-M."/>
            <person name="Quint M."/>
            <person name="TheiBen G."/>
            <person name="Hagemann M."/>
            <person name="Harholt J."/>
            <person name="Dunand C."/>
            <person name="Zachgo S."/>
            <person name="Langdale J."/>
            <person name="Maumus F."/>
            <person name="Straeten D.V.D."/>
            <person name="Gould S.B."/>
            <person name="Rensing S.A."/>
        </authorList>
    </citation>
    <scope>NUCLEOTIDE SEQUENCE [LARGE SCALE GENOMIC DNA]</scope>
    <source>
        <strain evidence="3 4">S276</strain>
    </source>
</reference>
<dbReference type="EMBL" id="BFEA01000296">
    <property type="protein sequence ID" value="GBG78490.1"/>
    <property type="molecule type" value="Genomic_DNA"/>
</dbReference>
<dbReference type="PANTHER" id="PTHR46725">
    <property type="entry name" value="COILED-COIL DOMAIN-CONTAINING PROTEIN 57"/>
    <property type="match status" value="1"/>
</dbReference>
<gene>
    <name evidence="3" type="ORF">CBR_g26518</name>
</gene>
<feature type="region of interest" description="Disordered" evidence="2">
    <location>
        <begin position="363"/>
        <end position="448"/>
    </location>
</feature>
<organism evidence="3 4">
    <name type="scientific">Chara braunii</name>
    <name type="common">Braun's stonewort</name>
    <dbReference type="NCBI Taxonomy" id="69332"/>
    <lineage>
        <taxon>Eukaryota</taxon>
        <taxon>Viridiplantae</taxon>
        <taxon>Streptophyta</taxon>
        <taxon>Charophyceae</taxon>
        <taxon>Charales</taxon>
        <taxon>Characeae</taxon>
        <taxon>Chara</taxon>
    </lineage>
</organism>
<feature type="region of interest" description="Disordered" evidence="2">
    <location>
        <begin position="470"/>
        <end position="491"/>
    </location>
</feature>
<comment type="caution">
    <text evidence="3">The sequence shown here is derived from an EMBL/GenBank/DDBJ whole genome shotgun (WGS) entry which is preliminary data.</text>
</comment>
<keyword evidence="1" id="KW-0175">Coiled coil</keyword>